<evidence type="ECO:0000313" key="2">
    <source>
        <dbReference type="EMBL" id="SUC17543.1"/>
    </source>
</evidence>
<organism evidence="2 3">
    <name type="scientific">Proteus vulgaris</name>
    <dbReference type="NCBI Taxonomy" id="585"/>
    <lineage>
        <taxon>Bacteria</taxon>
        <taxon>Pseudomonadati</taxon>
        <taxon>Pseudomonadota</taxon>
        <taxon>Gammaproteobacteria</taxon>
        <taxon>Enterobacterales</taxon>
        <taxon>Morganellaceae</taxon>
        <taxon>Proteus</taxon>
    </lineage>
</organism>
<evidence type="ECO:0000259" key="1">
    <source>
        <dbReference type="Pfam" id="PF12684"/>
    </source>
</evidence>
<keyword evidence="2" id="KW-0378">Hydrolase</keyword>
<evidence type="ECO:0000313" key="3">
    <source>
        <dbReference type="Proteomes" id="UP000254331"/>
    </source>
</evidence>
<name>A0A379FDX9_PROVU</name>
<sequence>MSDTKHLNVLIAKALLLNQDITDSEQVDALTAHINGDIEKEEFKQYDHFINITLLALSLVPNINSELSEEQIVNAIMSFIDNPDMRSVRHRVNHFNSLINPKNTSNEVEKKEAPQEEVIFHATKDNQIGQLKEVEDISKEKNDQPAYFEPGRYPDIPNEVYHSSNGISSSMLKDARISLMYYELRHVTKVIERENKRCFDLGSAFHTLTMEPEKFDAEFSVKPIIPEGAFTTTETMKSWIDEYNNKLPKKLSQDELKAIIEEHNATLTPQLSTSGKAEDLGQIYMQLPDKFKTIPEDGKFTGAAMKACIKAYNDTLPTPLKTSGNTDALLEQIYHHINPELYLAETNKPEPLRKPVKKDDLMQVIKEVKPDAVFEDEIISQWLSDDSKIHVQTVDYEMANNMRNAVMNHKEASSLLNHPNRVSEVSYYGIDEDTGLEIRVRPDIEIQTENNRLGFDLKSVALGRFKQDAIEAMIRREIINRDYHISAAMYCDVAMLDQFFWIFVNKDEHYHWVAIVEASHELLELGRAEYKKTLRDIREAMDTGYWPAPITTTLTIGITDFEQRKLEELQNEVA</sequence>
<dbReference type="GO" id="GO:0004527">
    <property type="term" value="F:exonuclease activity"/>
    <property type="evidence" value="ECO:0007669"/>
    <property type="project" value="UniProtKB-KW"/>
</dbReference>
<keyword evidence="2" id="KW-0540">Nuclease</keyword>
<dbReference type="Proteomes" id="UP000254331">
    <property type="component" value="Unassembled WGS sequence"/>
</dbReference>
<gene>
    <name evidence="2" type="primary">recE</name>
    <name evidence="2" type="ORF">NCTC10376_03489</name>
</gene>
<dbReference type="InterPro" id="IPR011604">
    <property type="entry name" value="PDDEXK-like_dom_sf"/>
</dbReference>
<keyword evidence="2" id="KW-0269">Exonuclease</keyword>
<feature type="domain" description="Putative exodeoxyribonuclease 8 PDDEXK-like" evidence="1">
    <location>
        <begin position="381"/>
        <end position="548"/>
    </location>
</feature>
<proteinExistence type="predicted"/>
<dbReference type="InterPro" id="IPR024432">
    <property type="entry name" value="Put_RecE_PDDEXK-like_dom"/>
</dbReference>
<dbReference type="EMBL" id="UGTW01000001">
    <property type="protein sequence ID" value="SUC17543.1"/>
    <property type="molecule type" value="Genomic_DNA"/>
</dbReference>
<protein>
    <submittedName>
        <fullName evidence="2">Phage-related exonuclease</fullName>
        <ecNumber evidence="2">3.1.11.-</ecNumber>
    </submittedName>
</protein>
<reference evidence="2 3" key="1">
    <citation type="submission" date="2018-06" db="EMBL/GenBank/DDBJ databases">
        <authorList>
            <consortium name="Pathogen Informatics"/>
            <person name="Doyle S."/>
        </authorList>
    </citation>
    <scope>NUCLEOTIDE SEQUENCE [LARGE SCALE GENOMIC DNA]</scope>
    <source>
        <strain evidence="2 3">NCTC10376</strain>
    </source>
</reference>
<dbReference type="AlphaFoldDB" id="A0A379FDX9"/>
<accession>A0A379FDX9</accession>
<dbReference type="Pfam" id="PF12684">
    <property type="entry name" value="DUF3799"/>
    <property type="match status" value="1"/>
</dbReference>
<dbReference type="EC" id="3.1.11.-" evidence="2"/>
<dbReference type="Gene3D" id="3.90.320.10">
    <property type="match status" value="1"/>
</dbReference>
<dbReference type="RefSeq" id="WP_115370881.1">
    <property type="nucleotide sequence ID" value="NZ_UGTW01000001.1"/>
</dbReference>